<keyword evidence="3" id="KW-1185">Reference proteome</keyword>
<feature type="compositionally biased region" description="Basic and acidic residues" evidence="1">
    <location>
        <begin position="8"/>
        <end position="17"/>
    </location>
</feature>
<gene>
    <name evidence="2" type="ORF">NOF55_17210</name>
</gene>
<accession>A0AAE3SW00</accession>
<evidence type="ECO:0000256" key="1">
    <source>
        <dbReference type="SAM" id="MobiDB-lite"/>
    </source>
</evidence>
<proteinExistence type="predicted"/>
<dbReference type="EMBL" id="JANFPI010000006">
    <property type="protein sequence ID" value="MCX8998855.1"/>
    <property type="molecule type" value="Genomic_DNA"/>
</dbReference>
<evidence type="ECO:0000313" key="2">
    <source>
        <dbReference type="EMBL" id="MCX8998855.1"/>
    </source>
</evidence>
<organism evidence="2 3">
    <name type="scientific">Ectorhizobium quercum</name>
    <dbReference type="NCBI Taxonomy" id="2965071"/>
    <lineage>
        <taxon>Bacteria</taxon>
        <taxon>Pseudomonadati</taxon>
        <taxon>Pseudomonadota</taxon>
        <taxon>Alphaproteobacteria</taxon>
        <taxon>Hyphomicrobiales</taxon>
        <taxon>Rhizobiaceae</taxon>
        <taxon>Ectorhizobium</taxon>
    </lineage>
</organism>
<feature type="region of interest" description="Disordered" evidence="1">
    <location>
        <begin position="1"/>
        <end position="20"/>
    </location>
</feature>
<comment type="caution">
    <text evidence="2">The sequence shown here is derived from an EMBL/GenBank/DDBJ whole genome shotgun (WGS) entry which is preliminary data.</text>
</comment>
<sequence length="66" mass="6845">MEQVLNDSGHRPGRGDECPGNIVAAFSGHRQTAAASMSVRGGSLDPLRVLARGVAFGKPVDREGNA</sequence>
<evidence type="ECO:0000313" key="3">
    <source>
        <dbReference type="Proteomes" id="UP001208771"/>
    </source>
</evidence>
<dbReference type="RefSeq" id="WP_306412358.1">
    <property type="nucleotide sequence ID" value="NZ_JANFPI010000006.1"/>
</dbReference>
<reference evidence="2" key="1">
    <citation type="submission" date="2022-07" db="EMBL/GenBank/DDBJ databases">
        <title>Ectorhizobium quercum gen.nov., sp. nov.</title>
        <authorList>
            <person name="Ma T."/>
            <person name="Li Y."/>
        </authorList>
    </citation>
    <scope>NUCLEOTIDE SEQUENCE</scope>
    <source>
        <strain evidence="2">BDR2-2</strain>
    </source>
</reference>
<dbReference type="AlphaFoldDB" id="A0AAE3SW00"/>
<dbReference type="Proteomes" id="UP001208771">
    <property type="component" value="Unassembled WGS sequence"/>
</dbReference>
<protein>
    <submittedName>
        <fullName evidence="2">Uncharacterized protein</fullName>
    </submittedName>
</protein>
<name>A0AAE3SW00_9HYPH</name>